<reference evidence="2 3" key="1">
    <citation type="submission" date="2019-03" db="EMBL/GenBank/DDBJ databases">
        <title>Ruegeria lutea sp. nov., a novel strain, isolated from marine sediment, the Masan Bay, South Korea.</title>
        <authorList>
            <person name="Kim J."/>
            <person name="Kim D.-Y."/>
            <person name="Lee S.-S."/>
        </authorList>
    </citation>
    <scope>NUCLEOTIDE SEQUENCE [LARGE SCALE GENOMIC DNA]</scope>
    <source>
        <strain evidence="2 3">318-1</strain>
    </source>
</reference>
<dbReference type="OrthoDB" id="7685535at2"/>
<dbReference type="EMBL" id="SMUV01000038">
    <property type="protein sequence ID" value="TDK52354.1"/>
    <property type="molecule type" value="Genomic_DNA"/>
</dbReference>
<dbReference type="AlphaFoldDB" id="A0A4R5VGF0"/>
<dbReference type="InterPro" id="IPR028992">
    <property type="entry name" value="Hedgehog/Intein_dom"/>
</dbReference>
<keyword evidence="3" id="KW-1185">Reference proteome</keyword>
<name>A0A4R5VGF0_9RHOB</name>
<accession>A0A4R5VGF0</accession>
<dbReference type="Pfam" id="PF13403">
    <property type="entry name" value="Hint_2"/>
    <property type="match status" value="1"/>
</dbReference>
<evidence type="ECO:0000313" key="3">
    <source>
        <dbReference type="Proteomes" id="UP000295301"/>
    </source>
</evidence>
<sequence>MDSGTNPGVPAGSAGRWKQCHDLSFFPTHGRHPAALRWPGTNTTAPAPCAHPEGSPMLRLLKALIGAGTQPEDPEITPEGMVITGLAGLLGGTLVATDQGWCPAETIRLGDRLLSFDRGMQAVTELQRERPRGHSGHPAALLRAVEVPTGALGNDAPLWLMPDQGVLLESDKAQEILGDPFAVVPARALLGINGIRLSVPGSGISITTLAFPHDETIYIDGGLRLFCPRPRTVLTEALGPSDGGVFSVQTLQTARFLVRTLIETRGAGALCAPPEEIAGQMPLDPRGVRPLAG</sequence>
<evidence type="ECO:0000259" key="1">
    <source>
        <dbReference type="Pfam" id="PF13403"/>
    </source>
</evidence>
<proteinExistence type="predicted"/>
<protein>
    <recommendedName>
        <fullName evidence="1">Hedgehog/Intein (Hint) domain-containing protein</fullName>
    </recommendedName>
</protein>
<dbReference type="Proteomes" id="UP000295301">
    <property type="component" value="Unassembled WGS sequence"/>
</dbReference>
<feature type="domain" description="Hedgehog/Intein (Hint)" evidence="1">
    <location>
        <begin position="90"/>
        <end position="221"/>
    </location>
</feature>
<organism evidence="2 3">
    <name type="scientific">Antarcticimicrobium luteum</name>
    <dbReference type="NCBI Taxonomy" id="2547397"/>
    <lineage>
        <taxon>Bacteria</taxon>
        <taxon>Pseudomonadati</taxon>
        <taxon>Pseudomonadota</taxon>
        <taxon>Alphaproteobacteria</taxon>
        <taxon>Rhodobacterales</taxon>
        <taxon>Paracoccaceae</taxon>
        <taxon>Antarcticimicrobium</taxon>
    </lineage>
</organism>
<gene>
    <name evidence="2" type="ORF">E1832_01740</name>
</gene>
<comment type="caution">
    <text evidence="2">The sequence shown here is derived from an EMBL/GenBank/DDBJ whole genome shotgun (WGS) entry which is preliminary data.</text>
</comment>
<evidence type="ECO:0000313" key="2">
    <source>
        <dbReference type="EMBL" id="TDK52354.1"/>
    </source>
</evidence>